<evidence type="ECO:0000256" key="6">
    <source>
        <dbReference type="ARBA" id="ARBA00023136"/>
    </source>
</evidence>
<evidence type="ECO:0000256" key="2">
    <source>
        <dbReference type="ARBA" id="ARBA00022692"/>
    </source>
</evidence>
<keyword evidence="4" id="KW-0560">Oxidoreductase</keyword>
<dbReference type="InterPro" id="IPR051689">
    <property type="entry name" value="Sterol_desaturase/TMEM195"/>
</dbReference>
<dbReference type="GO" id="GO:0050479">
    <property type="term" value="F:glyceryl-ether monooxygenase activity"/>
    <property type="evidence" value="ECO:0007669"/>
    <property type="project" value="TreeGrafter"/>
</dbReference>
<evidence type="ECO:0000256" key="7">
    <source>
        <dbReference type="SAM" id="Phobius"/>
    </source>
</evidence>
<dbReference type="GO" id="GO:0008610">
    <property type="term" value="P:lipid biosynthetic process"/>
    <property type="evidence" value="ECO:0007669"/>
    <property type="project" value="InterPro"/>
</dbReference>
<accession>A0A427H7K3</accession>
<protein>
    <submittedName>
        <fullName evidence="9">Sterol desaturase family protein</fullName>
    </submittedName>
</protein>
<dbReference type="RefSeq" id="WP_125875262.1">
    <property type="nucleotide sequence ID" value="NZ_RHRS01000126.1"/>
</dbReference>
<evidence type="ECO:0000256" key="4">
    <source>
        <dbReference type="ARBA" id="ARBA00023002"/>
    </source>
</evidence>
<evidence type="ECO:0000256" key="5">
    <source>
        <dbReference type="ARBA" id="ARBA00023098"/>
    </source>
</evidence>
<dbReference type="InterPro" id="IPR006694">
    <property type="entry name" value="Fatty_acid_hydroxylase"/>
</dbReference>
<keyword evidence="5" id="KW-0443">Lipid metabolism</keyword>
<dbReference type="Pfam" id="PF04116">
    <property type="entry name" value="FA_hydroxylase"/>
    <property type="match status" value="1"/>
</dbReference>
<feature type="transmembrane region" description="Helical" evidence="7">
    <location>
        <begin position="23"/>
        <end position="45"/>
    </location>
</feature>
<dbReference type="GO" id="GO:0012505">
    <property type="term" value="C:endomembrane system"/>
    <property type="evidence" value="ECO:0007669"/>
    <property type="project" value="UniProtKB-SubCell"/>
</dbReference>
<evidence type="ECO:0000256" key="1">
    <source>
        <dbReference type="ARBA" id="ARBA00004127"/>
    </source>
</evidence>
<evidence type="ECO:0000313" key="9">
    <source>
        <dbReference type="EMBL" id="RRW25167.1"/>
    </source>
</evidence>
<keyword evidence="2 7" id="KW-0812">Transmembrane</keyword>
<proteinExistence type="predicted"/>
<evidence type="ECO:0000313" key="10">
    <source>
        <dbReference type="Proteomes" id="UP000272833"/>
    </source>
</evidence>
<evidence type="ECO:0000256" key="3">
    <source>
        <dbReference type="ARBA" id="ARBA00022989"/>
    </source>
</evidence>
<dbReference type="GO" id="GO:0006643">
    <property type="term" value="P:membrane lipid metabolic process"/>
    <property type="evidence" value="ECO:0007669"/>
    <property type="project" value="TreeGrafter"/>
</dbReference>
<organism evidence="9 10">
    <name type="scientific">Ectopseudomonas oleovorans</name>
    <name type="common">Pseudomonas oleovorans</name>
    <dbReference type="NCBI Taxonomy" id="301"/>
    <lineage>
        <taxon>Bacteria</taxon>
        <taxon>Pseudomonadati</taxon>
        <taxon>Pseudomonadota</taxon>
        <taxon>Gammaproteobacteria</taxon>
        <taxon>Pseudomonadales</taxon>
        <taxon>Pseudomonadaceae</taxon>
        <taxon>Ectopseudomonas</taxon>
    </lineage>
</organism>
<keyword evidence="6 7" id="KW-0472">Membrane</keyword>
<dbReference type="PANTHER" id="PTHR21624">
    <property type="entry name" value="STEROL DESATURASE-RELATED PROTEIN"/>
    <property type="match status" value="1"/>
</dbReference>
<keyword evidence="3 7" id="KW-1133">Transmembrane helix</keyword>
<dbReference type="GO" id="GO:0016020">
    <property type="term" value="C:membrane"/>
    <property type="evidence" value="ECO:0007669"/>
    <property type="project" value="GOC"/>
</dbReference>
<feature type="transmembrane region" description="Helical" evidence="7">
    <location>
        <begin position="101"/>
        <end position="118"/>
    </location>
</feature>
<feature type="transmembrane region" description="Helical" evidence="7">
    <location>
        <begin position="66"/>
        <end position="89"/>
    </location>
</feature>
<dbReference type="PANTHER" id="PTHR21624:SF1">
    <property type="entry name" value="ALKYLGLYCEROL MONOOXYGENASE"/>
    <property type="match status" value="1"/>
</dbReference>
<comment type="caution">
    <text evidence="9">The sequence shown here is derived from an EMBL/GenBank/DDBJ whole genome shotgun (WGS) entry which is preliminary data.</text>
</comment>
<dbReference type="GO" id="GO:0005506">
    <property type="term" value="F:iron ion binding"/>
    <property type="evidence" value="ECO:0007669"/>
    <property type="project" value="InterPro"/>
</dbReference>
<gene>
    <name evidence="9" type="ORF">EGJ44_22655</name>
</gene>
<reference evidence="9 10" key="1">
    <citation type="submission" date="2018-10" db="EMBL/GenBank/DDBJ databases">
        <title>Transmission dynamics of multidrug resistant bacteria on intensive care unit surfaces.</title>
        <authorList>
            <person name="D'Souza A.W."/>
            <person name="Potter R.F."/>
            <person name="Wallace M."/>
            <person name="Shupe A."/>
            <person name="Patel S."/>
            <person name="Sun S."/>
            <person name="Gul D."/>
            <person name="Kwon J.H."/>
            <person name="Andleeb S."/>
            <person name="Burnham C.-A.D."/>
            <person name="Dantas G."/>
        </authorList>
    </citation>
    <scope>NUCLEOTIDE SEQUENCE [LARGE SCALE GENOMIC DNA]</scope>
    <source>
        <strain evidence="9 10">PO_271</strain>
    </source>
</reference>
<evidence type="ECO:0000259" key="8">
    <source>
        <dbReference type="Pfam" id="PF04116"/>
    </source>
</evidence>
<dbReference type="Proteomes" id="UP000272833">
    <property type="component" value="Unassembled WGS sequence"/>
</dbReference>
<dbReference type="EMBL" id="RHRS01000126">
    <property type="protein sequence ID" value="RRW25167.1"/>
    <property type="molecule type" value="Genomic_DNA"/>
</dbReference>
<dbReference type="AlphaFoldDB" id="A0A427H7K3"/>
<sequence length="327" mass="37556">MYENIEQGIFSLIQSFMGNNVDWGGLFLIAMTPIFIIAFMTEYTVKKINGDTRSFNWKEIVTNWSLGFSYLGVEALVAMVTGGIALTFFYEHRVFDITINLWTAIPLFLAVDLSFYVFHRVSHRARWFWAAHVPHHSGKNMNFSTAARQSMLNSVVGTWVFYAPLAYLGVPPAVIGSLIAVNLAYQYFIHTEIIIKLPNWFEFIFNTPSHHRVHHGKNTKYIDKNYGGTLIIFDRLFGTFEPEQEKVIYGITNQIESNNPLILNIHELVDMLRDAMAPGPVSERIKHFFMPPDWTREGHTPIRTWRTTTSDTEQIGDIETGNPNKIL</sequence>
<comment type="subcellular location">
    <subcellularLocation>
        <location evidence="1">Endomembrane system</location>
        <topology evidence="1">Multi-pass membrane protein</topology>
    </subcellularLocation>
</comment>
<feature type="domain" description="Fatty acid hydroxylase" evidence="8">
    <location>
        <begin position="107"/>
        <end position="239"/>
    </location>
</feature>
<name>A0A427H7K3_ECTOL</name>